<organism evidence="2 3">
    <name type="scientific">Undibacterium oligocarboniphilum</name>
    <dbReference type="NCBI Taxonomy" id="666702"/>
    <lineage>
        <taxon>Bacteria</taxon>
        <taxon>Pseudomonadati</taxon>
        <taxon>Pseudomonadota</taxon>
        <taxon>Betaproteobacteria</taxon>
        <taxon>Burkholderiales</taxon>
        <taxon>Oxalobacteraceae</taxon>
        <taxon>Undibacterium</taxon>
    </lineage>
</organism>
<dbReference type="Proteomes" id="UP000588051">
    <property type="component" value="Unassembled WGS sequence"/>
</dbReference>
<comment type="caution">
    <text evidence="2">The sequence shown here is derived from an EMBL/GenBank/DDBJ whole genome shotgun (WGS) entry which is preliminary data.</text>
</comment>
<evidence type="ECO:0000256" key="1">
    <source>
        <dbReference type="SAM" id="SignalP"/>
    </source>
</evidence>
<feature type="signal peptide" evidence="1">
    <location>
        <begin position="1"/>
        <end position="23"/>
    </location>
</feature>
<keyword evidence="1" id="KW-0732">Signal</keyword>
<protein>
    <submittedName>
        <fullName evidence="2">Uncharacterized protein</fullName>
    </submittedName>
</protein>
<proteinExistence type="predicted"/>
<dbReference type="AlphaFoldDB" id="A0A850QCF3"/>
<dbReference type="RefSeq" id="WP_176802220.1">
    <property type="nucleotide sequence ID" value="NZ_JABXYJ010000002.1"/>
</dbReference>
<keyword evidence="3" id="KW-1185">Reference proteome</keyword>
<gene>
    <name evidence="2" type="ORF">HV832_03705</name>
</gene>
<feature type="chain" id="PRO_5032947411" evidence="1">
    <location>
        <begin position="24"/>
        <end position="499"/>
    </location>
</feature>
<evidence type="ECO:0000313" key="3">
    <source>
        <dbReference type="Proteomes" id="UP000588051"/>
    </source>
</evidence>
<accession>A0A850QCF3</accession>
<reference evidence="2 3" key="1">
    <citation type="submission" date="2020-06" db="EMBL/GenBank/DDBJ databases">
        <authorList>
            <person name="Qiu C."/>
            <person name="Liu Z."/>
        </authorList>
    </citation>
    <scope>NUCLEOTIDE SEQUENCE [LARGE SCALE GENOMIC DNA]</scope>
    <source>
        <strain evidence="2 3">EM 1</strain>
    </source>
</reference>
<dbReference type="EMBL" id="JABXYJ010000002">
    <property type="protein sequence ID" value="NVO76939.1"/>
    <property type="molecule type" value="Genomic_DNA"/>
</dbReference>
<evidence type="ECO:0000313" key="2">
    <source>
        <dbReference type="EMBL" id="NVO76939.1"/>
    </source>
</evidence>
<sequence length="499" mass="51986">MSLLKKQIAALSIFCCALQFAYADGFLDPHSPKIEDTPVELRFGFERLQLPHDEMMGMVGGGYLLQAMPGLYIGPAAYGAITGQRGGFFTGGGEVAIRKPLYERLDIEGGIYVGGGGGGSASVGGGLMLRPHLDLLWRFNQFSVGISASQVRFPNGHIDSKQFGVSLAMDGDFMYSSPLAQGSAVITNVRGGLGFDRIAGVIGNYHPGYDVKDLNGNLYSGSLGYAGFRVDQFVSDSLYWGIESGAAVKGGADGYAEVLGLLGVEYPAIQKTIKVGGRVAFGMGGGGRIPVGGGALAKAGLYARTQITQNIFVALEGGVVRAMNGDFKSNYANMQLGLDLDTRSGQETSRTIRKMEWAASGQQYRHAIRYGGSKNNLELMGFKIDHYLSPNTYLSAQAHSAFAGNAGGFSVGLIGLGGRTNLSPAGLFAGAEMLIGAAGGGGVDAKGGATAQAMVYGGIDLYGKSRLKLGVGRVRSAKGALNSNAVDVTLSFPFGVPGK</sequence>
<name>A0A850QCF3_9BURK</name>